<evidence type="ECO:0000256" key="1">
    <source>
        <dbReference type="ARBA" id="ARBA00004514"/>
    </source>
</evidence>
<protein>
    <recommendedName>
        <fullName evidence="6">Flagellar secretion chaperone FliS</fullName>
    </recommendedName>
</protein>
<dbReference type="NCBIfam" id="TIGR00208">
    <property type="entry name" value="fliS"/>
    <property type="match status" value="1"/>
</dbReference>
<evidence type="ECO:0000256" key="3">
    <source>
        <dbReference type="ARBA" id="ARBA00022490"/>
    </source>
</evidence>
<keyword evidence="7" id="KW-0969">Cilium</keyword>
<dbReference type="PANTHER" id="PTHR34773">
    <property type="entry name" value="FLAGELLAR SECRETION CHAPERONE FLIS"/>
    <property type="match status" value="1"/>
</dbReference>
<dbReference type="Gene3D" id="1.20.120.340">
    <property type="entry name" value="Flagellar protein FliS"/>
    <property type="match status" value="1"/>
</dbReference>
<evidence type="ECO:0000256" key="2">
    <source>
        <dbReference type="ARBA" id="ARBA00008787"/>
    </source>
</evidence>
<accession>A0ABM9BRR0</accession>
<keyword evidence="4 6" id="KW-1005">Bacterial flagellum biogenesis</keyword>
<keyword evidence="5" id="KW-0143">Chaperone</keyword>
<sequence length="131" mass="14885">MQMPNQAGYQAYQKNRFETASPHRLILMLYEGALKYASQAERALLEQDIVASNRLLLKIQDIVYELIATLDMKQGGQIATNLQSLYFYVIDCLVQANLQKNHEKLQEVVEILQSLKSAWEQIGKEVALGKG</sequence>
<proteinExistence type="inferred from homology"/>
<dbReference type="Pfam" id="PF02561">
    <property type="entry name" value="FliS"/>
    <property type="match status" value="1"/>
</dbReference>
<comment type="similarity">
    <text evidence="2 6">Belongs to the FliS family.</text>
</comment>
<keyword evidence="8" id="KW-1185">Reference proteome</keyword>
<dbReference type="EMBL" id="CAKMMF010000002">
    <property type="protein sequence ID" value="CAH1192962.1"/>
    <property type="molecule type" value="Genomic_DNA"/>
</dbReference>
<comment type="subcellular location">
    <subcellularLocation>
        <location evidence="1 6">Cytoplasm</location>
        <location evidence="1 6">Cytosol</location>
    </subcellularLocation>
</comment>
<keyword evidence="7" id="KW-0282">Flagellum</keyword>
<evidence type="ECO:0000256" key="5">
    <source>
        <dbReference type="ARBA" id="ARBA00023186"/>
    </source>
</evidence>
<evidence type="ECO:0000256" key="6">
    <source>
        <dbReference type="PIRNR" id="PIRNR039090"/>
    </source>
</evidence>
<evidence type="ECO:0000313" key="8">
    <source>
        <dbReference type="Proteomes" id="UP000838686"/>
    </source>
</evidence>
<keyword evidence="3 6" id="KW-0963">Cytoplasm</keyword>
<dbReference type="PANTHER" id="PTHR34773:SF1">
    <property type="entry name" value="FLAGELLAR SECRETION CHAPERONE FLIS"/>
    <property type="match status" value="1"/>
</dbReference>
<dbReference type="PIRSF" id="PIRSF039090">
    <property type="entry name" value="Flis"/>
    <property type="match status" value="1"/>
</dbReference>
<dbReference type="InterPro" id="IPR003713">
    <property type="entry name" value="FliS"/>
</dbReference>
<name>A0ABM9BRR0_9BACL</name>
<dbReference type="CDD" id="cd16098">
    <property type="entry name" value="FliS"/>
    <property type="match status" value="1"/>
</dbReference>
<keyword evidence="7" id="KW-0966">Cell projection</keyword>
<reference evidence="7" key="1">
    <citation type="submission" date="2022-01" db="EMBL/GenBank/DDBJ databases">
        <authorList>
            <person name="Criscuolo A."/>
        </authorList>
    </citation>
    <scope>NUCLEOTIDE SEQUENCE</scope>
    <source>
        <strain evidence="7">CIP111893</strain>
    </source>
</reference>
<dbReference type="SUPFAM" id="SSF101116">
    <property type="entry name" value="Flagellar export chaperone FliS"/>
    <property type="match status" value="1"/>
</dbReference>
<dbReference type="Proteomes" id="UP000838686">
    <property type="component" value="Unassembled WGS sequence"/>
</dbReference>
<gene>
    <name evidence="7" type="primary">fliS</name>
    <name evidence="7" type="ORF">PAECIP111893_00361</name>
</gene>
<comment type="caution">
    <text evidence="7">The sequence shown here is derived from an EMBL/GenBank/DDBJ whole genome shotgun (WGS) entry which is preliminary data.</text>
</comment>
<evidence type="ECO:0000313" key="7">
    <source>
        <dbReference type="EMBL" id="CAH1192962.1"/>
    </source>
</evidence>
<evidence type="ECO:0000256" key="4">
    <source>
        <dbReference type="ARBA" id="ARBA00022795"/>
    </source>
</evidence>
<dbReference type="InterPro" id="IPR036584">
    <property type="entry name" value="FliS_sf"/>
</dbReference>
<organism evidence="7 8">
    <name type="scientific">Paenibacillus plantiphilus</name>
    <dbReference type="NCBI Taxonomy" id="2905650"/>
    <lineage>
        <taxon>Bacteria</taxon>
        <taxon>Bacillati</taxon>
        <taxon>Bacillota</taxon>
        <taxon>Bacilli</taxon>
        <taxon>Bacillales</taxon>
        <taxon>Paenibacillaceae</taxon>
        <taxon>Paenibacillus</taxon>
    </lineage>
</organism>